<dbReference type="OrthoDB" id="1522982at2"/>
<dbReference type="Pfam" id="PF00691">
    <property type="entry name" value="OmpA"/>
    <property type="match status" value="1"/>
</dbReference>
<dbReference type="PANTHER" id="PTHR30329:SF21">
    <property type="entry name" value="LIPOPROTEIN YIAD-RELATED"/>
    <property type="match status" value="1"/>
</dbReference>
<evidence type="ECO:0000259" key="4">
    <source>
        <dbReference type="PROSITE" id="PS51123"/>
    </source>
</evidence>
<sequence>MKKIITCGLLLFAFIAVANAQADKKADAKDAKATFQPGWYMSLYTGYNLFLGEGSNIFKSGNSINFRNDGGVLSTFGLGYDFNPVIGLRGELGWARHGWQGYNAYTKVNNPDWWSVNFTGDLTVNLSNWWGGYNPDRIFDVTAFGGIGLGVRSANQVAAKKQLTPIVRAGLLGSFHLSKQFDLNAEVATNAVRDGFNGVKAGLFFDDFTAFQVGFTYHFKATSKAAPTPAPEPVIQIKEVVKHDTVFVKVPAPKVTKTVTKEFSKEIFFGFDNSSLNDLNKKATIEETVAFLKANPDAKLTVDGYADKNSGSKAYNLKLSKKRAQAVAKAITKAGVDKSRLTVVGHGVIPQLYKEKAKNRLTTLKSSYQVVEVQ</sequence>
<dbReference type="RefSeq" id="WP_068705451.1">
    <property type="nucleotide sequence ID" value="NZ_BDCR01000004.1"/>
</dbReference>
<keyword evidence="1 3" id="KW-0732">Signal</keyword>
<dbReference type="InterPro" id="IPR006665">
    <property type="entry name" value="OmpA-like"/>
</dbReference>
<dbReference type="InterPro" id="IPR027385">
    <property type="entry name" value="Beta-barrel_OMP"/>
</dbReference>
<dbReference type="Gene3D" id="3.30.1330.60">
    <property type="entry name" value="OmpA-like domain"/>
    <property type="match status" value="1"/>
</dbReference>
<dbReference type="STRING" id="681398.PJIAN_4409"/>
<dbReference type="Proteomes" id="UP000076586">
    <property type="component" value="Unassembled WGS sequence"/>
</dbReference>
<feature type="chain" id="PRO_5007823819" evidence="3">
    <location>
        <begin position="19"/>
        <end position="374"/>
    </location>
</feature>
<dbReference type="EMBL" id="BDCR01000004">
    <property type="protein sequence ID" value="GAT63867.1"/>
    <property type="molecule type" value="Genomic_DNA"/>
</dbReference>
<dbReference type="Pfam" id="PF13505">
    <property type="entry name" value="OMP_b-brl"/>
    <property type="match status" value="1"/>
</dbReference>
<reference evidence="6" key="1">
    <citation type="submission" date="2016-04" db="EMBL/GenBank/DDBJ databases">
        <title>Draft genome sequence of Paludibacter jiangxiensis strain NM7.</title>
        <authorList>
            <person name="Qiu Y."/>
            <person name="Matsuura N."/>
            <person name="Ohashi A."/>
            <person name="Tourlousse M.D."/>
            <person name="Sekiguchi Y."/>
        </authorList>
    </citation>
    <scope>NUCLEOTIDE SEQUENCE [LARGE SCALE GENOMIC DNA]</scope>
    <source>
        <strain evidence="6">NM7</strain>
    </source>
</reference>
<dbReference type="PROSITE" id="PS51123">
    <property type="entry name" value="OMPA_2"/>
    <property type="match status" value="1"/>
</dbReference>
<comment type="caution">
    <text evidence="5">The sequence shown here is derived from an EMBL/GenBank/DDBJ whole genome shotgun (WGS) entry which is preliminary data.</text>
</comment>
<reference evidence="6" key="2">
    <citation type="journal article" date="2017" name="Genome Announc.">
        <title>Draft genome sequence of Paludibacter jiangxiensis NM7(T), a propionate-producing fermentative bacterium.</title>
        <authorList>
            <person name="Qiu Y.-L."/>
            <person name="Tourlousse D.M."/>
            <person name="Matsuura N."/>
            <person name="Ohashi A."/>
            <person name="Sekiguchi Y."/>
        </authorList>
    </citation>
    <scope>NUCLEOTIDE SEQUENCE [LARGE SCALE GENOMIC DNA]</scope>
    <source>
        <strain evidence="6">NM7</strain>
    </source>
</reference>
<dbReference type="GO" id="GO:0016020">
    <property type="term" value="C:membrane"/>
    <property type="evidence" value="ECO:0007669"/>
    <property type="project" value="UniProtKB-UniRule"/>
</dbReference>
<keyword evidence="6" id="KW-1185">Reference proteome</keyword>
<feature type="domain" description="OmpA-like" evidence="4">
    <location>
        <begin position="256"/>
        <end position="374"/>
    </location>
</feature>
<evidence type="ECO:0000256" key="1">
    <source>
        <dbReference type="ARBA" id="ARBA00022729"/>
    </source>
</evidence>
<evidence type="ECO:0000256" key="2">
    <source>
        <dbReference type="PROSITE-ProRule" id="PRU00473"/>
    </source>
</evidence>
<dbReference type="AlphaFoldDB" id="A0A161LG97"/>
<gene>
    <name evidence="5" type="ORF">PJIAN_4409</name>
</gene>
<proteinExistence type="predicted"/>
<evidence type="ECO:0000313" key="6">
    <source>
        <dbReference type="Proteomes" id="UP000076586"/>
    </source>
</evidence>
<feature type="signal peptide" evidence="3">
    <location>
        <begin position="1"/>
        <end position="18"/>
    </location>
</feature>
<name>A0A161LG97_9BACT</name>
<dbReference type="InterPro" id="IPR050330">
    <property type="entry name" value="Bact_OuterMem_StrucFunc"/>
</dbReference>
<dbReference type="CDD" id="cd07185">
    <property type="entry name" value="OmpA_C-like"/>
    <property type="match status" value="1"/>
</dbReference>
<evidence type="ECO:0000313" key="5">
    <source>
        <dbReference type="EMBL" id="GAT63867.1"/>
    </source>
</evidence>
<keyword evidence="2" id="KW-0472">Membrane</keyword>
<organism evidence="5 6">
    <name type="scientific">Paludibacter jiangxiensis</name>
    <dbReference type="NCBI Taxonomy" id="681398"/>
    <lineage>
        <taxon>Bacteria</taxon>
        <taxon>Pseudomonadati</taxon>
        <taxon>Bacteroidota</taxon>
        <taxon>Bacteroidia</taxon>
        <taxon>Bacteroidales</taxon>
        <taxon>Paludibacteraceae</taxon>
        <taxon>Paludibacter</taxon>
    </lineage>
</organism>
<dbReference type="InterPro" id="IPR036737">
    <property type="entry name" value="OmpA-like_sf"/>
</dbReference>
<dbReference type="PANTHER" id="PTHR30329">
    <property type="entry name" value="STATOR ELEMENT OF FLAGELLAR MOTOR COMPLEX"/>
    <property type="match status" value="1"/>
</dbReference>
<dbReference type="SUPFAM" id="SSF103088">
    <property type="entry name" value="OmpA-like"/>
    <property type="match status" value="1"/>
</dbReference>
<evidence type="ECO:0000256" key="3">
    <source>
        <dbReference type="SAM" id="SignalP"/>
    </source>
</evidence>
<accession>A0A161LG97</accession>
<protein>
    <submittedName>
        <fullName evidence="5">OmpA family protein</fullName>
    </submittedName>
</protein>